<dbReference type="GO" id="GO:0046677">
    <property type="term" value="P:response to antibiotic"/>
    <property type="evidence" value="ECO:0007669"/>
    <property type="project" value="TreeGrafter"/>
</dbReference>
<evidence type="ECO:0000259" key="7">
    <source>
        <dbReference type="Pfam" id="PF25967"/>
    </source>
</evidence>
<dbReference type="InterPro" id="IPR006143">
    <property type="entry name" value="RND_pump_MFP"/>
</dbReference>
<dbReference type="InterPro" id="IPR058624">
    <property type="entry name" value="MdtA-like_HH"/>
</dbReference>
<evidence type="ECO:0000313" key="8">
    <source>
        <dbReference type="EMBL" id="ROS05414.1"/>
    </source>
</evidence>
<dbReference type="PANTHER" id="PTHR30158">
    <property type="entry name" value="ACRA/E-RELATED COMPONENT OF DRUG EFFLUX TRANSPORTER"/>
    <property type="match status" value="1"/>
</dbReference>
<dbReference type="PANTHER" id="PTHR30158:SF3">
    <property type="entry name" value="MULTIDRUG EFFLUX PUMP SUBUNIT ACRA-RELATED"/>
    <property type="match status" value="1"/>
</dbReference>
<dbReference type="Pfam" id="PF25967">
    <property type="entry name" value="RND-MFP_C"/>
    <property type="match status" value="1"/>
</dbReference>
<feature type="domain" description="Multidrug resistance protein MdtA-like beta-barrel" evidence="6">
    <location>
        <begin position="203"/>
        <end position="292"/>
    </location>
</feature>
<evidence type="ECO:0000259" key="4">
    <source>
        <dbReference type="Pfam" id="PF25876"/>
    </source>
</evidence>
<evidence type="ECO:0000313" key="9">
    <source>
        <dbReference type="Proteomes" id="UP000275394"/>
    </source>
</evidence>
<gene>
    <name evidence="8" type="ORF">EDC56_0944</name>
</gene>
<feature type="chain" id="PRO_5017938449" evidence="3">
    <location>
        <begin position="24"/>
        <end position="394"/>
    </location>
</feature>
<evidence type="ECO:0000259" key="6">
    <source>
        <dbReference type="Pfam" id="PF25944"/>
    </source>
</evidence>
<dbReference type="GO" id="GO:0005886">
    <property type="term" value="C:plasma membrane"/>
    <property type="evidence" value="ECO:0007669"/>
    <property type="project" value="UniProtKB-SubCell"/>
</dbReference>
<dbReference type="Pfam" id="PF25876">
    <property type="entry name" value="HH_MFP_RND"/>
    <property type="match status" value="1"/>
</dbReference>
<keyword evidence="9" id="KW-1185">Reference proteome</keyword>
<evidence type="ECO:0000256" key="3">
    <source>
        <dbReference type="SAM" id="SignalP"/>
    </source>
</evidence>
<name>A0A3N2E000_9GAMM</name>
<reference evidence="8 9" key="1">
    <citation type="submission" date="2018-11" db="EMBL/GenBank/DDBJ databases">
        <title>Genomic Encyclopedia of Type Strains, Phase IV (KMG-IV): sequencing the most valuable type-strain genomes for metagenomic binning, comparative biology and taxonomic classification.</title>
        <authorList>
            <person name="Goeker M."/>
        </authorList>
    </citation>
    <scope>NUCLEOTIDE SEQUENCE [LARGE SCALE GENOMIC DNA]</scope>
    <source>
        <strain evidence="8 9">DSM 100316</strain>
    </source>
</reference>
<dbReference type="GO" id="GO:0022857">
    <property type="term" value="F:transmembrane transporter activity"/>
    <property type="evidence" value="ECO:0007669"/>
    <property type="project" value="InterPro"/>
</dbReference>
<dbReference type="OrthoDB" id="9800613at2"/>
<feature type="domain" description="Multidrug resistance protein MdtA-like C-terminal permuted SH3" evidence="7">
    <location>
        <begin position="297"/>
        <end position="358"/>
    </location>
</feature>
<feature type="domain" description="Multidrug resistance protein MdtA-like alpha-helical hairpin" evidence="4">
    <location>
        <begin position="99"/>
        <end position="166"/>
    </location>
</feature>
<protein>
    <submittedName>
        <fullName evidence="8">Membrane fusion protein (Multidrug efflux system)</fullName>
    </submittedName>
</protein>
<dbReference type="InterPro" id="IPR058625">
    <property type="entry name" value="MdtA-like_BSH"/>
</dbReference>
<keyword evidence="3" id="KW-0732">Signal</keyword>
<dbReference type="Pfam" id="PF25917">
    <property type="entry name" value="BSH_RND"/>
    <property type="match status" value="1"/>
</dbReference>
<proteinExistence type="inferred from homology"/>
<comment type="similarity">
    <text evidence="2">Belongs to the membrane fusion protein (MFP) (TC 8.A.1) family.</text>
</comment>
<dbReference type="InterPro" id="IPR058627">
    <property type="entry name" value="MdtA-like_C"/>
</dbReference>
<accession>A0A3N2E000</accession>
<dbReference type="PROSITE" id="PS51257">
    <property type="entry name" value="PROKAR_LIPOPROTEIN"/>
    <property type="match status" value="1"/>
</dbReference>
<dbReference type="EMBL" id="RKHR01000003">
    <property type="protein sequence ID" value="ROS05414.1"/>
    <property type="molecule type" value="Genomic_DNA"/>
</dbReference>
<dbReference type="FunFam" id="2.40.420.20:FF:000001">
    <property type="entry name" value="Efflux RND transporter periplasmic adaptor subunit"/>
    <property type="match status" value="1"/>
</dbReference>
<dbReference type="Gene3D" id="2.40.50.100">
    <property type="match status" value="1"/>
</dbReference>
<dbReference type="SUPFAM" id="SSF111369">
    <property type="entry name" value="HlyD-like secretion proteins"/>
    <property type="match status" value="1"/>
</dbReference>
<comment type="caution">
    <text evidence="8">The sequence shown here is derived from an EMBL/GenBank/DDBJ whole genome shotgun (WGS) entry which is preliminary data.</text>
</comment>
<organism evidence="8 9">
    <name type="scientific">Sinobacterium caligoides</name>
    <dbReference type="NCBI Taxonomy" id="933926"/>
    <lineage>
        <taxon>Bacteria</taxon>
        <taxon>Pseudomonadati</taxon>
        <taxon>Pseudomonadota</taxon>
        <taxon>Gammaproteobacteria</taxon>
        <taxon>Cellvibrionales</taxon>
        <taxon>Spongiibacteraceae</taxon>
        <taxon>Sinobacterium</taxon>
    </lineage>
</organism>
<feature type="domain" description="Multidrug resistance protein MdtA-like barrel-sandwich hybrid" evidence="5">
    <location>
        <begin position="57"/>
        <end position="198"/>
    </location>
</feature>
<evidence type="ECO:0000256" key="1">
    <source>
        <dbReference type="ARBA" id="ARBA00004519"/>
    </source>
</evidence>
<feature type="signal peptide" evidence="3">
    <location>
        <begin position="1"/>
        <end position="23"/>
    </location>
</feature>
<dbReference type="Proteomes" id="UP000275394">
    <property type="component" value="Unassembled WGS sequence"/>
</dbReference>
<dbReference type="Gene3D" id="2.40.420.20">
    <property type="match status" value="1"/>
</dbReference>
<evidence type="ECO:0000256" key="2">
    <source>
        <dbReference type="ARBA" id="ARBA00009477"/>
    </source>
</evidence>
<comment type="subcellular location">
    <subcellularLocation>
        <location evidence="1">Cell inner membrane</location>
        <topology evidence="1">Lipid-anchor</topology>
    </subcellularLocation>
</comment>
<dbReference type="NCBIfam" id="TIGR01730">
    <property type="entry name" value="RND_mfp"/>
    <property type="match status" value="1"/>
</dbReference>
<dbReference type="Gene3D" id="2.40.30.170">
    <property type="match status" value="1"/>
</dbReference>
<sequence>MYKRMTLALIPLMLLGCGGVDSAPNKHPLTNVDTLIIEPSSQTISVELPGRTKAFKEAEVRPQVDGIVIKRLFKEGAFVEEGQSLYQIDPAIYQANVLMAKSKLEAAQATVYAAKTKLNRTKKLVARGAVSEQTLDDNLASYKVAFASLHVAEASLHQATIDLEYTKVNAPISGIISQSYISEGALVTSGQSQMLAKIQQLNPINVDLSRSSSEVLRLKRAYQRGELIMNSTPTVMLSTDTGDNATEYQAQVKFTEVNVDANTDSVTLRAEFPNDDRQLLPGMYVHTRLNIGQDPHAILIPQKSVSRNSKGEATVMLVKNNGIAEQRVIKTAEAFGKQWRVVSGLQANDEIIISNLQRVRTGDKVNVVKPSSKEIKAPINRSAAHVIQQSAEDA</sequence>
<dbReference type="RefSeq" id="WP_123711320.1">
    <property type="nucleotide sequence ID" value="NZ_RKHR01000003.1"/>
</dbReference>
<evidence type="ECO:0000259" key="5">
    <source>
        <dbReference type="Pfam" id="PF25917"/>
    </source>
</evidence>
<dbReference type="InterPro" id="IPR058626">
    <property type="entry name" value="MdtA-like_b-barrel"/>
</dbReference>
<dbReference type="AlphaFoldDB" id="A0A3N2E000"/>
<dbReference type="Pfam" id="PF25944">
    <property type="entry name" value="Beta-barrel_RND"/>
    <property type="match status" value="1"/>
</dbReference>
<dbReference type="Gene3D" id="1.10.287.470">
    <property type="entry name" value="Helix hairpin bin"/>
    <property type="match status" value="1"/>
</dbReference>